<evidence type="ECO:0000256" key="1">
    <source>
        <dbReference type="ARBA" id="ARBA00004651"/>
    </source>
</evidence>
<keyword evidence="5 6" id="KW-0472">Membrane</keyword>
<keyword evidence="2" id="KW-1003">Cell membrane</keyword>
<comment type="subcellular location">
    <subcellularLocation>
        <location evidence="1">Cell membrane</location>
        <topology evidence="1">Multi-pass membrane protein</topology>
    </subcellularLocation>
</comment>
<evidence type="ECO:0000256" key="5">
    <source>
        <dbReference type="ARBA" id="ARBA00023136"/>
    </source>
</evidence>
<comment type="caution">
    <text evidence="7">The sequence shown here is derived from an EMBL/GenBank/DDBJ whole genome shotgun (WGS) entry which is preliminary data.</text>
</comment>
<evidence type="ECO:0000313" key="8">
    <source>
        <dbReference type="Proteomes" id="UP000736328"/>
    </source>
</evidence>
<protein>
    <submittedName>
        <fullName evidence="7">LptF/LptG family permease</fullName>
    </submittedName>
</protein>
<feature type="transmembrane region" description="Helical" evidence="6">
    <location>
        <begin position="49"/>
        <end position="75"/>
    </location>
</feature>
<dbReference type="PANTHER" id="PTHR33529:SF6">
    <property type="entry name" value="YJGP_YJGQ FAMILY PERMEASE"/>
    <property type="match status" value="1"/>
</dbReference>
<feature type="transmembrane region" description="Helical" evidence="6">
    <location>
        <begin position="314"/>
        <end position="333"/>
    </location>
</feature>
<dbReference type="Pfam" id="PF03739">
    <property type="entry name" value="LptF_LptG"/>
    <property type="match status" value="1"/>
</dbReference>
<evidence type="ECO:0000256" key="3">
    <source>
        <dbReference type="ARBA" id="ARBA00022692"/>
    </source>
</evidence>
<dbReference type="PANTHER" id="PTHR33529">
    <property type="entry name" value="SLR0882 PROTEIN-RELATED"/>
    <property type="match status" value="1"/>
</dbReference>
<dbReference type="EMBL" id="JACQXR010000136">
    <property type="protein sequence ID" value="MBI4727546.1"/>
    <property type="molecule type" value="Genomic_DNA"/>
</dbReference>
<dbReference type="InterPro" id="IPR005495">
    <property type="entry name" value="LptG/LptF_permease"/>
</dbReference>
<dbReference type="GO" id="GO:0043190">
    <property type="term" value="C:ATP-binding cassette (ABC) transporter complex"/>
    <property type="evidence" value="ECO:0007669"/>
    <property type="project" value="TreeGrafter"/>
</dbReference>
<organism evidence="7 8">
    <name type="scientific">candidate division TA06 bacterium</name>
    <dbReference type="NCBI Taxonomy" id="2250710"/>
    <lineage>
        <taxon>Bacteria</taxon>
        <taxon>Bacteria division TA06</taxon>
    </lineage>
</organism>
<keyword evidence="4 6" id="KW-1133">Transmembrane helix</keyword>
<evidence type="ECO:0000256" key="2">
    <source>
        <dbReference type="ARBA" id="ARBA00022475"/>
    </source>
</evidence>
<sequence length="408" mass="45549">MKIADRYLLREHLAPFFFALAVTTFILLMDKLFELIDLLIGKRVTGLVVFKIFALSLPSILALTVPMAVLVAVLMTFGRISGDNELTALKSAGLPLARLLLAPVLASIILTIGLYFFTDRVLPEANHSLKNTFMAISSAKPTLRLKENTFVSDFTGYNILVGKVDAGNSRLHKITIYESVPNGYPRTIIADEGQLTMMSKQNVLRLELWRGQIHEADASDPRTYHKMDFNTHVINLPLDPATVQTVRAQRGDREMTSQMMRAQIAQIEQTIAPVKTQLADSARLSFWQKEQFKQDIHNKTSDIRRYQVEVQKKLAIPFACLVFVFLGAPLGALTRRGSMGASIGLALGFFVLYYLALVGGEELADRQIMSPWLAMWAANIILGTCGSLLLLWQNSEIDLRKLIPKKAI</sequence>
<dbReference type="AlphaFoldDB" id="A0A933IB43"/>
<keyword evidence="3 6" id="KW-0812">Transmembrane</keyword>
<evidence type="ECO:0000256" key="4">
    <source>
        <dbReference type="ARBA" id="ARBA00022989"/>
    </source>
</evidence>
<dbReference type="GO" id="GO:0015920">
    <property type="term" value="P:lipopolysaccharide transport"/>
    <property type="evidence" value="ECO:0007669"/>
    <property type="project" value="TreeGrafter"/>
</dbReference>
<dbReference type="Proteomes" id="UP000736328">
    <property type="component" value="Unassembled WGS sequence"/>
</dbReference>
<evidence type="ECO:0000313" key="7">
    <source>
        <dbReference type="EMBL" id="MBI4727546.1"/>
    </source>
</evidence>
<feature type="transmembrane region" description="Helical" evidence="6">
    <location>
        <begin position="96"/>
        <end position="117"/>
    </location>
</feature>
<evidence type="ECO:0000256" key="6">
    <source>
        <dbReference type="SAM" id="Phobius"/>
    </source>
</evidence>
<gene>
    <name evidence="7" type="ORF">HY768_10095</name>
</gene>
<feature type="transmembrane region" description="Helical" evidence="6">
    <location>
        <begin position="372"/>
        <end position="392"/>
    </location>
</feature>
<feature type="transmembrane region" description="Helical" evidence="6">
    <location>
        <begin position="340"/>
        <end position="360"/>
    </location>
</feature>
<feature type="transmembrane region" description="Helical" evidence="6">
    <location>
        <begin position="12"/>
        <end position="29"/>
    </location>
</feature>
<proteinExistence type="predicted"/>
<name>A0A933IB43_UNCT6</name>
<reference evidence="7" key="1">
    <citation type="submission" date="2020-07" db="EMBL/GenBank/DDBJ databases">
        <title>Huge and variable diversity of episymbiotic CPR bacteria and DPANN archaea in groundwater ecosystems.</title>
        <authorList>
            <person name="He C.Y."/>
            <person name="Keren R."/>
            <person name="Whittaker M."/>
            <person name="Farag I.F."/>
            <person name="Doudna J."/>
            <person name="Cate J.H.D."/>
            <person name="Banfield J.F."/>
        </authorList>
    </citation>
    <scope>NUCLEOTIDE SEQUENCE</scope>
    <source>
        <strain evidence="7">NC_groundwater_1520_Pr4_B-0.1um_53_5</strain>
    </source>
</reference>
<accession>A0A933IB43</accession>